<evidence type="ECO:0000256" key="3">
    <source>
        <dbReference type="ARBA" id="ARBA00023002"/>
    </source>
</evidence>
<sequence length="294" mass="31480">MSRPIFNGGDFVHNNTVAQAADRILPLFSLKGRTAIVTGAASGIGHAVVQALAESGANVAFTYNSNKDKAIEGAKAIEKTYNVQCRAYKLDVTAELDIEETINQIVREFNGRLDVFVANSGVPWLQGDAVDGDTSHYRKVMATNLDGVFFCARAAGKHWRRQAAEGTTMDGNNLAGFKQGSFIATASMCGHVVNIPLKQAPYNASKAAVIHLCKSLAVEWVGFARCNIVSPGYVASEVMHQVPEELLTHFKNKTPMGRLALPGEMKGAYLYLASDASSFATGTDIIVDGGYSVT</sequence>
<keyword evidence="3" id="KW-0560">Oxidoreductase</keyword>
<dbReference type="RefSeq" id="XP_018135210.1">
    <property type="nucleotide sequence ID" value="XM_018269915.2"/>
</dbReference>
<evidence type="ECO:0000256" key="1">
    <source>
        <dbReference type="ARBA" id="ARBA00006484"/>
    </source>
</evidence>
<dbReference type="GO" id="GO:0050664">
    <property type="term" value="F:oxidoreductase activity, acting on NAD(P)H, oxygen as acceptor"/>
    <property type="evidence" value="ECO:0007669"/>
    <property type="project" value="TreeGrafter"/>
</dbReference>
<dbReference type="Gene3D" id="3.40.50.720">
    <property type="entry name" value="NAD(P)-binding Rossmann-like Domain"/>
    <property type="match status" value="1"/>
</dbReference>
<dbReference type="PRINTS" id="PR00080">
    <property type="entry name" value="SDRFAMILY"/>
</dbReference>
<keyword evidence="2" id="KW-0521">NADP</keyword>
<dbReference type="Pfam" id="PF13561">
    <property type="entry name" value="adh_short_C2"/>
    <property type="match status" value="1"/>
</dbReference>
<dbReference type="SUPFAM" id="SSF51735">
    <property type="entry name" value="NAD(P)-binding Rossmann-fold domains"/>
    <property type="match status" value="1"/>
</dbReference>
<dbReference type="STRING" id="342668.A0A2P2SX85"/>
<dbReference type="EMBL" id="KV460206">
    <property type="protein sequence ID" value="OBU01478.1"/>
    <property type="molecule type" value="Genomic_DNA"/>
</dbReference>
<reference evidence="5" key="2">
    <citation type="journal article" date="2018" name="Nat. Commun.">
        <title>Extreme sensitivity to ultraviolet light in the fungal pathogen causing white-nose syndrome of bats.</title>
        <authorList>
            <person name="Palmer J.M."/>
            <person name="Drees K.P."/>
            <person name="Foster J.T."/>
            <person name="Lindner D.L."/>
        </authorList>
    </citation>
    <scope>NUCLEOTIDE SEQUENCE [LARGE SCALE GENOMIC DNA]</scope>
    <source>
        <strain evidence="5">UAMH 10579</strain>
    </source>
</reference>
<dbReference type="AlphaFoldDB" id="A0A2P2SX85"/>
<dbReference type="PRINTS" id="PR00081">
    <property type="entry name" value="GDHRDH"/>
</dbReference>
<evidence type="ECO:0000313" key="5">
    <source>
        <dbReference type="Proteomes" id="UP000091956"/>
    </source>
</evidence>
<dbReference type="GeneID" id="28833769"/>
<organism evidence="4 5">
    <name type="scientific">Pseudogymnoascus verrucosus</name>
    <dbReference type="NCBI Taxonomy" id="342668"/>
    <lineage>
        <taxon>Eukaryota</taxon>
        <taxon>Fungi</taxon>
        <taxon>Dikarya</taxon>
        <taxon>Ascomycota</taxon>
        <taxon>Pezizomycotina</taxon>
        <taxon>Leotiomycetes</taxon>
        <taxon>Thelebolales</taxon>
        <taxon>Thelebolaceae</taxon>
        <taxon>Pseudogymnoascus</taxon>
    </lineage>
</organism>
<proteinExistence type="inferred from homology"/>
<dbReference type="InterPro" id="IPR002347">
    <property type="entry name" value="SDR_fam"/>
</dbReference>
<dbReference type="InterPro" id="IPR036291">
    <property type="entry name" value="NAD(P)-bd_dom_sf"/>
</dbReference>
<accession>A0A2P2SX85</accession>
<dbReference type="Proteomes" id="UP000091956">
    <property type="component" value="Unassembled WGS sequence"/>
</dbReference>
<reference evidence="4 5" key="1">
    <citation type="submission" date="2016-03" db="EMBL/GenBank/DDBJ databases">
        <title>Comparative genomics of Pseudogymnoascus destructans, the fungus causing white-nose syndrome of bats.</title>
        <authorList>
            <person name="Palmer J.M."/>
            <person name="Drees K.P."/>
            <person name="Foster J.T."/>
            <person name="Lindner D.L."/>
        </authorList>
    </citation>
    <scope>NUCLEOTIDE SEQUENCE [LARGE SCALE GENOMIC DNA]</scope>
    <source>
        <strain evidence="4 5">UAMH 10579</strain>
    </source>
</reference>
<dbReference type="GO" id="GO:0050085">
    <property type="term" value="F:mannitol 2-dehydrogenase (NADP+) activity"/>
    <property type="evidence" value="ECO:0007669"/>
    <property type="project" value="UniProtKB-ARBA"/>
</dbReference>
<keyword evidence="5" id="KW-1185">Reference proteome</keyword>
<dbReference type="PANTHER" id="PTHR43008:SF13">
    <property type="entry name" value="L-XYLULOSE REDUCTASE-RELATED"/>
    <property type="match status" value="1"/>
</dbReference>
<dbReference type="PANTHER" id="PTHR43008">
    <property type="entry name" value="BENZIL REDUCTASE"/>
    <property type="match status" value="1"/>
</dbReference>
<dbReference type="GO" id="GO:0019594">
    <property type="term" value="P:mannitol metabolic process"/>
    <property type="evidence" value="ECO:0007669"/>
    <property type="project" value="UniProtKB-ARBA"/>
</dbReference>
<comment type="similarity">
    <text evidence="1">Belongs to the short-chain dehydrogenases/reductases (SDR) family.</text>
</comment>
<evidence type="ECO:0000256" key="2">
    <source>
        <dbReference type="ARBA" id="ARBA00022857"/>
    </source>
</evidence>
<gene>
    <name evidence="4" type="primary">SOU1</name>
    <name evidence="4" type="ORF">VE01_00383</name>
</gene>
<name>A0A2P2SX85_9PEZI</name>
<evidence type="ECO:0000313" key="4">
    <source>
        <dbReference type="EMBL" id="OBU01478.1"/>
    </source>
</evidence>
<protein>
    <submittedName>
        <fullName evidence="4">Sorbose reductase sou1</fullName>
    </submittedName>
</protein>
<dbReference type="FunFam" id="3.40.50.720:FF:000090">
    <property type="entry name" value="NADP-dependent mannitol dehydrogenase"/>
    <property type="match status" value="1"/>
</dbReference>